<feature type="compositionally biased region" description="Basic and acidic residues" evidence="1">
    <location>
        <begin position="29"/>
        <end position="43"/>
    </location>
</feature>
<evidence type="ECO:0000256" key="1">
    <source>
        <dbReference type="SAM" id="MobiDB-lite"/>
    </source>
</evidence>
<dbReference type="Proteomes" id="UP000235914">
    <property type="component" value="Unassembled WGS sequence"/>
</dbReference>
<evidence type="ECO:0000313" key="2">
    <source>
        <dbReference type="EMBL" id="PNC57769.1"/>
    </source>
</evidence>
<evidence type="ECO:0000313" key="3">
    <source>
        <dbReference type="Proteomes" id="UP000235914"/>
    </source>
</evidence>
<feature type="region of interest" description="Disordered" evidence="1">
    <location>
        <begin position="29"/>
        <end position="61"/>
    </location>
</feature>
<organism evidence="2 3">
    <name type="scientific">Akkermansia muciniphila</name>
    <dbReference type="NCBI Taxonomy" id="239935"/>
    <lineage>
        <taxon>Bacteria</taxon>
        <taxon>Pseudomonadati</taxon>
        <taxon>Verrucomicrobiota</taxon>
        <taxon>Verrucomicrobiia</taxon>
        <taxon>Verrucomicrobiales</taxon>
        <taxon>Akkermansiaceae</taxon>
        <taxon>Akkermansia</taxon>
    </lineage>
</organism>
<dbReference type="EMBL" id="PJKN01000001">
    <property type="protein sequence ID" value="PNC57769.1"/>
    <property type="molecule type" value="Genomic_DNA"/>
</dbReference>
<dbReference type="AlphaFoldDB" id="A0AAP8TAB1"/>
<accession>A0AAP8TAB1</accession>
<comment type="caution">
    <text evidence="2">The sequence shown here is derived from an EMBL/GenBank/DDBJ whole genome shotgun (WGS) entry which is preliminary data.</text>
</comment>
<reference evidence="2 3" key="1">
    <citation type="journal article" date="2017" name="BMC Genomics">
        <title>Genome sequencing of 39 Akkermansia muciniphila isolates reveals its population structure, genomic and functional diverisity, and global distribution in mammalian gut microbiotas.</title>
        <authorList>
            <person name="Guo X."/>
            <person name="Li S."/>
            <person name="Zhang J."/>
            <person name="Wu F."/>
            <person name="Li X."/>
            <person name="Wu D."/>
            <person name="Zhang M."/>
            <person name="Ou Z."/>
            <person name="Jie Z."/>
            <person name="Yan Q."/>
            <person name="Li P."/>
            <person name="Yi J."/>
            <person name="Peng Y."/>
        </authorList>
    </citation>
    <scope>NUCLEOTIDE SEQUENCE [LARGE SCALE GENOMIC DNA]</scope>
    <source>
        <strain evidence="2 3">GP43</strain>
    </source>
</reference>
<sequence length="82" mass="9327">MGKTKILLGFNIFFFLTDLESAYNVNPEKDYAGRPATKEEDSPPLRSDTSSHKARQPCFPGTRHSEITEQICIKLFFLKFVG</sequence>
<proteinExistence type="predicted"/>
<gene>
    <name evidence="2" type="ORF">CXU09_01510</name>
</gene>
<name>A0AAP8TAB1_9BACT</name>
<protein>
    <submittedName>
        <fullName evidence="2">Uncharacterized protein</fullName>
    </submittedName>
</protein>